<dbReference type="OrthoDB" id="5471681at2"/>
<evidence type="ECO:0000313" key="1">
    <source>
        <dbReference type="EMBL" id="SAK99787.1"/>
    </source>
</evidence>
<comment type="caution">
    <text evidence="1">The sequence shown here is derived from an EMBL/GenBank/DDBJ whole genome shotgun (WGS) entry which is preliminary data.</text>
</comment>
<dbReference type="EMBL" id="FCOX02000040">
    <property type="protein sequence ID" value="SAK99787.1"/>
    <property type="molecule type" value="Genomic_DNA"/>
</dbReference>
<dbReference type="Proteomes" id="UP000071859">
    <property type="component" value="Unassembled WGS sequence"/>
</dbReference>
<dbReference type="AlphaFoldDB" id="A0A158E1H4"/>
<proteinExistence type="predicted"/>
<name>A0A158E1H4_9BURK</name>
<accession>A0A158E1H4</accession>
<protein>
    <recommendedName>
        <fullName evidence="3">DUF4258 domain-containing protein</fullName>
    </recommendedName>
</protein>
<sequence length="108" mass="12554">MYIQINSPNDTRLHWVTAHAALRMQQRGITAHLLELVLRYGRTLHERGLSFRVIGHKEVERHARNGLDLQRAAGIHVLVESDGAVVTTYRNHDFRKIRPGKRRHAVRH</sequence>
<evidence type="ECO:0008006" key="3">
    <source>
        <dbReference type="Google" id="ProtNLM"/>
    </source>
</evidence>
<evidence type="ECO:0000313" key="2">
    <source>
        <dbReference type="Proteomes" id="UP000071859"/>
    </source>
</evidence>
<dbReference type="RefSeq" id="WP_062609613.1">
    <property type="nucleotide sequence ID" value="NZ_FCOX02000040.1"/>
</dbReference>
<reference evidence="1" key="1">
    <citation type="submission" date="2016-01" db="EMBL/GenBank/DDBJ databases">
        <authorList>
            <person name="Peeters C."/>
        </authorList>
    </citation>
    <scope>NUCLEOTIDE SEQUENCE</scope>
    <source>
        <strain evidence="1">LMG 29321</strain>
    </source>
</reference>
<keyword evidence="2" id="KW-1185">Reference proteome</keyword>
<gene>
    <name evidence="1" type="ORF">AWB78_05826</name>
</gene>
<organism evidence="1 2">
    <name type="scientific">Caballeronia calidae</name>
    <dbReference type="NCBI Taxonomy" id="1777139"/>
    <lineage>
        <taxon>Bacteria</taxon>
        <taxon>Pseudomonadati</taxon>
        <taxon>Pseudomonadota</taxon>
        <taxon>Betaproteobacteria</taxon>
        <taxon>Burkholderiales</taxon>
        <taxon>Burkholderiaceae</taxon>
        <taxon>Caballeronia</taxon>
    </lineage>
</organism>